<accession>A0AA41X656</accession>
<organism evidence="1 2">
    <name type="scientific">Ectobacillus ponti</name>
    <dbReference type="NCBI Taxonomy" id="2961894"/>
    <lineage>
        <taxon>Bacteria</taxon>
        <taxon>Bacillati</taxon>
        <taxon>Bacillota</taxon>
        <taxon>Bacilli</taxon>
        <taxon>Bacillales</taxon>
        <taxon>Bacillaceae</taxon>
        <taxon>Ectobacillus</taxon>
    </lineage>
</organism>
<comment type="caution">
    <text evidence="1">The sequence shown here is derived from an EMBL/GenBank/DDBJ whole genome shotgun (WGS) entry which is preliminary data.</text>
</comment>
<proteinExistence type="predicted"/>
<keyword evidence="2" id="KW-1185">Reference proteome</keyword>
<dbReference type="AlphaFoldDB" id="A0AA41X656"/>
<protein>
    <submittedName>
        <fullName evidence="1">Uncharacterized protein</fullName>
    </submittedName>
</protein>
<sequence>MRSEEQSVKLARKIVELDLLRDELLEELICLAGNRAFELLRVVQNS</sequence>
<reference evidence="1" key="1">
    <citation type="submission" date="2022-07" db="EMBL/GenBank/DDBJ databases">
        <authorList>
            <person name="Li W.-J."/>
            <person name="Deng Q.-Q."/>
        </authorList>
    </citation>
    <scope>NUCLEOTIDE SEQUENCE</scope>
    <source>
        <strain evidence="1">SYSU M60031</strain>
    </source>
</reference>
<gene>
    <name evidence="1" type="ORF">NK662_02225</name>
</gene>
<evidence type="ECO:0000313" key="1">
    <source>
        <dbReference type="EMBL" id="MCP8967354.1"/>
    </source>
</evidence>
<dbReference type="EMBL" id="JANCLT010000001">
    <property type="protein sequence ID" value="MCP8967354.1"/>
    <property type="molecule type" value="Genomic_DNA"/>
</dbReference>
<evidence type="ECO:0000313" key="2">
    <source>
        <dbReference type="Proteomes" id="UP001156102"/>
    </source>
</evidence>
<dbReference type="RefSeq" id="WP_254756904.1">
    <property type="nucleotide sequence ID" value="NZ_JANCLT010000001.1"/>
</dbReference>
<name>A0AA41X656_9BACI</name>
<dbReference type="Proteomes" id="UP001156102">
    <property type="component" value="Unassembled WGS sequence"/>
</dbReference>